<name>A0A5N0DSN4_9NOCA</name>
<reference evidence="2 3" key="1">
    <citation type="submission" date="2019-09" db="EMBL/GenBank/DDBJ databases">
        <authorList>
            <person name="Wang X."/>
        </authorList>
    </citation>
    <scope>NUCLEOTIDE SEQUENCE [LARGE SCALE GENOMIC DNA]</scope>
    <source>
        <strain evidence="2 3">CICC 11023</strain>
    </source>
</reference>
<organism evidence="2 3">
    <name type="scientific">Nocardia colli</name>
    <dbReference type="NCBI Taxonomy" id="2545717"/>
    <lineage>
        <taxon>Bacteria</taxon>
        <taxon>Bacillati</taxon>
        <taxon>Actinomycetota</taxon>
        <taxon>Actinomycetes</taxon>
        <taxon>Mycobacteriales</taxon>
        <taxon>Nocardiaceae</taxon>
        <taxon>Nocardia</taxon>
    </lineage>
</organism>
<gene>
    <name evidence="2" type="ORF">F3087_43905</name>
</gene>
<evidence type="ECO:0000313" key="2">
    <source>
        <dbReference type="EMBL" id="KAA8879706.1"/>
    </source>
</evidence>
<feature type="region of interest" description="Disordered" evidence="1">
    <location>
        <begin position="1"/>
        <end position="48"/>
    </location>
</feature>
<comment type="caution">
    <text evidence="2">The sequence shown here is derived from an EMBL/GenBank/DDBJ whole genome shotgun (WGS) entry which is preliminary data.</text>
</comment>
<proteinExistence type="predicted"/>
<dbReference type="EMBL" id="VXLC01000045">
    <property type="protein sequence ID" value="KAA8879706.1"/>
    <property type="molecule type" value="Genomic_DNA"/>
</dbReference>
<sequence>MATLVPRPSTSAPVPPKPKTESRPRPEPKRRKRFRAAPAVRHAPTTRARSILTKGRSCSRCRRRIWVCRLWE</sequence>
<accession>A0A5N0DSN4</accession>
<evidence type="ECO:0000313" key="3">
    <source>
        <dbReference type="Proteomes" id="UP000323876"/>
    </source>
</evidence>
<keyword evidence="3" id="KW-1185">Reference proteome</keyword>
<protein>
    <submittedName>
        <fullName evidence="2">Uncharacterized protein</fullName>
    </submittedName>
</protein>
<dbReference type="AlphaFoldDB" id="A0A5N0DSN4"/>
<feature type="compositionally biased region" description="Basic and acidic residues" evidence="1">
    <location>
        <begin position="18"/>
        <end position="27"/>
    </location>
</feature>
<evidence type="ECO:0000256" key="1">
    <source>
        <dbReference type="SAM" id="MobiDB-lite"/>
    </source>
</evidence>
<dbReference type="Proteomes" id="UP000323876">
    <property type="component" value="Unassembled WGS sequence"/>
</dbReference>